<proteinExistence type="inferred from homology"/>
<evidence type="ECO:0000259" key="3">
    <source>
        <dbReference type="Pfam" id="PF06441"/>
    </source>
</evidence>
<comment type="similarity">
    <text evidence="1">Belongs to the peptidase S33 family.</text>
</comment>
<sequence>MADTTTPGDGQGETEAIQPYSMHVSLRYLELTKRKLQLTRLPRELDLPDTRRWDQGTPKLVLEPLLDFWLEHYDWRTQEAHFNTALPQFRTTINVPSPPGTDNAPATQPLRIHFVHKRSKHENAIPLLFCHSWPSSFIEVQRIIDALTDPHSLPSFGAGAQQAFHVIVPSIPGFAFSDASLNEEFGLKETAHAFNGLMDRLGYQRYVAHGTGWGFGICRALALDHFEHCLAVHTANPSFAEPTLKRSPLAFMKHGIAKLTRAKISLLSFGYVPAELQDQSTTD</sequence>
<evidence type="ECO:0000256" key="1">
    <source>
        <dbReference type="ARBA" id="ARBA00010088"/>
    </source>
</evidence>
<dbReference type="InterPro" id="IPR029058">
    <property type="entry name" value="AB_hydrolase_fold"/>
</dbReference>
<keyword evidence="2 4" id="KW-0378">Hydrolase</keyword>
<dbReference type="Gene3D" id="3.40.50.1820">
    <property type="entry name" value="alpha/beta hydrolase"/>
    <property type="match status" value="1"/>
</dbReference>
<dbReference type="Pfam" id="PF06441">
    <property type="entry name" value="EHN"/>
    <property type="match status" value="1"/>
</dbReference>
<name>A0A7C8IEU3_9PLEO</name>
<dbReference type="SUPFAM" id="SSF53474">
    <property type="entry name" value="alpha/beta-Hydrolases"/>
    <property type="match status" value="1"/>
</dbReference>
<dbReference type="GO" id="GO:0097176">
    <property type="term" value="P:epoxide metabolic process"/>
    <property type="evidence" value="ECO:0007669"/>
    <property type="project" value="TreeGrafter"/>
</dbReference>
<dbReference type="OrthoDB" id="7130006at2759"/>
<keyword evidence="5" id="KW-1185">Reference proteome</keyword>
<comment type="caution">
    <text evidence="4">The sequence shown here is derived from an EMBL/GenBank/DDBJ whole genome shotgun (WGS) entry which is preliminary data.</text>
</comment>
<protein>
    <submittedName>
        <fullName evidence="4">Alpha/Beta hydrolase protein</fullName>
    </submittedName>
</protein>
<feature type="domain" description="Epoxide hydrolase N-terminal" evidence="3">
    <location>
        <begin position="17"/>
        <end position="140"/>
    </location>
</feature>
<organism evidence="4 5">
    <name type="scientific">Massariosphaeria phaeospora</name>
    <dbReference type="NCBI Taxonomy" id="100035"/>
    <lineage>
        <taxon>Eukaryota</taxon>
        <taxon>Fungi</taxon>
        <taxon>Dikarya</taxon>
        <taxon>Ascomycota</taxon>
        <taxon>Pezizomycotina</taxon>
        <taxon>Dothideomycetes</taxon>
        <taxon>Pleosporomycetidae</taxon>
        <taxon>Pleosporales</taxon>
        <taxon>Pleosporales incertae sedis</taxon>
        <taxon>Massariosphaeria</taxon>
    </lineage>
</organism>
<dbReference type="Proteomes" id="UP000481861">
    <property type="component" value="Unassembled WGS sequence"/>
</dbReference>
<dbReference type="GO" id="GO:0004301">
    <property type="term" value="F:epoxide hydrolase activity"/>
    <property type="evidence" value="ECO:0007669"/>
    <property type="project" value="TreeGrafter"/>
</dbReference>
<dbReference type="InterPro" id="IPR010497">
    <property type="entry name" value="Epoxide_hydro_N"/>
</dbReference>
<feature type="non-terminal residue" evidence="4">
    <location>
        <position position="283"/>
    </location>
</feature>
<dbReference type="AlphaFoldDB" id="A0A7C8IEU3"/>
<evidence type="ECO:0000256" key="2">
    <source>
        <dbReference type="ARBA" id="ARBA00022801"/>
    </source>
</evidence>
<evidence type="ECO:0000313" key="5">
    <source>
        <dbReference type="Proteomes" id="UP000481861"/>
    </source>
</evidence>
<dbReference type="PANTHER" id="PTHR21661:SF71">
    <property type="entry name" value="EPOXIDE HYDROLASE N-TERMINAL DOMAIN-CONTAINING PROTEIN"/>
    <property type="match status" value="1"/>
</dbReference>
<dbReference type="EMBL" id="JAADJZ010000012">
    <property type="protein sequence ID" value="KAF2871307.1"/>
    <property type="molecule type" value="Genomic_DNA"/>
</dbReference>
<reference evidence="4 5" key="1">
    <citation type="submission" date="2020-01" db="EMBL/GenBank/DDBJ databases">
        <authorList>
            <consortium name="DOE Joint Genome Institute"/>
            <person name="Haridas S."/>
            <person name="Albert R."/>
            <person name="Binder M."/>
            <person name="Bloem J."/>
            <person name="Labutti K."/>
            <person name="Salamov A."/>
            <person name="Andreopoulos B."/>
            <person name="Baker S.E."/>
            <person name="Barry K."/>
            <person name="Bills G."/>
            <person name="Bluhm B.H."/>
            <person name="Cannon C."/>
            <person name="Castanera R."/>
            <person name="Culley D.E."/>
            <person name="Daum C."/>
            <person name="Ezra D."/>
            <person name="Gonzalez J.B."/>
            <person name="Henrissat B."/>
            <person name="Kuo A."/>
            <person name="Liang C."/>
            <person name="Lipzen A."/>
            <person name="Lutzoni F."/>
            <person name="Magnuson J."/>
            <person name="Mondo S."/>
            <person name="Nolan M."/>
            <person name="Ohm R."/>
            <person name="Pangilinan J."/>
            <person name="Park H.-J.H."/>
            <person name="Ramirez L."/>
            <person name="Alfaro M."/>
            <person name="Sun H."/>
            <person name="Tritt A."/>
            <person name="Yoshinaga Y."/>
            <person name="Zwiers L.-H.L."/>
            <person name="Turgeon B.G."/>
            <person name="Goodwin S.B."/>
            <person name="Spatafora J.W."/>
            <person name="Crous P.W."/>
            <person name="Grigoriev I.V."/>
        </authorList>
    </citation>
    <scope>NUCLEOTIDE SEQUENCE [LARGE SCALE GENOMIC DNA]</scope>
    <source>
        <strain evidence="4 5">CBS 611.86</strain>
    </source>
</reference>
<dbReference type="PANTHER" id="PTHR21661">
    <property type="entry name" value="EPOXIDE HYDROLASE 1-RELATED"/>
    <property type="match status" value="1"/>
</dbReference>
<evidence type="ECO:0000313" key="4">
    <source>
        <dbReference type="EMBL" id="KAF2871307.1"/>
    </source>
</evidence>
<accession>A0A7C8IEU3</accession>
<gene>
    <name evidence="4" type="ORF">BDV95DRAFT_495137</name>
</gene>